<comment type="similarity">
    <text evidence="1">Belongs to the universal ribosomal protein uS10 family.</text>
</comment>
<dbReference type="Pfam" id="PF00338">
    <property type="entry name" value="Ribosomal_S10"/>
    <property type="match status" value="1"/>
</dbReference>
<evidence type="ECO:0000256" key="1">
    <source>
        <dbReference type="ARBA" id="ARBA00007102"/>
    </source>
</evidence>
<gene>
    <name evidence="6" type="ORF">TEA_023961</name>
</gene>
<dbReference type="EMBL" id="SDRB02013278">
    <property type="protein sequence ID" value="THF95366.1"/>
    <property type="molecule type" value="Genomic_DNA"/>
</dbReference>
<dbReference type="HAMAP" id="MF_00508">
    <property type="entry name" value="Ribosomal_uS10"/>
    <property type="match status" value="1"/>
</dbReference>
<evidence type="ECO:0000256" key="3">
    <source>
        <dbReference type="ARBA" id="ARBA00023274"/>
    </source>
</evidence>
<keyword evidence="3" id="KW-0687">Ribonucleoprotein</keyword>
<dbReference type="SUPFAM" id="SSF54999">
    <property type="entry name" value="Ribosomal protein S10"/>
    <property type="match status" value="1"/>
</dbReference>
<keyword evidence="2" id="KW-0689">Ribosomal protein</keyword>
<organism evidence="6 7">
    <name type="scientific">Camellia sinensis var. sinensis</name>
    <name type="common">China tea</name>
    <dbReference type="NCBI Taxonomy" id="542762"/>
    <lineage>
        <taxon>Eukaryota</taxon>
        <taxon>Viridiplantae</taxon>
        <taxon>Streptophyta</taxon>
        <taxon>Embryophyta</taxon>
        <taxon>Tracheophyta</taxon>
        <taxon>Spermatophyta</taxon>
        <taxon>Magnoliopsida</taxon>
        <taxon>eudicotyledons</taxon>
        <taxon>Gunneridae</taxon>
        <taxon>Pentapetalae</taxon>
        <taxon>asterids</taxon>
        <taxon>Ericales</taxon>
        <taxon>Theaceae</taxon>
        <taxon>Camellia</taxon>
    </lineage>
</organism>
<dbReference type="NCBIfam" id="NF001861">
    <property type="entry name" value="PRK00596.1"/>
    <property type="match status" value="1"/>
</dbReference>
<dbReference type="InterPro" id="IPR036838">
    <property type="entry name" value="Ribosomal_uS10_dom_sf"/>
</dbReference>
<dbReference type="GO" id="GO:0006412">
    <property type="term" value="P:translation"/>
    <property type="evidence" value="ECO:0007669"/>
    <property type="project" value="InterPro"/>
</dbReference>
<proteinExistence type="inferred from homology"/>
<reference evidence="6 7" key="1">
    <citation type="journal article" date="2018" name="Proc. Natl. Acad. Sci. U.S.A.">
        <title>Draft genome sequence of Camellia sinensis var. sinensis provides insights into the evolution of the tea genome and tea quality.</title>
        <authorList>
            <person name="Wei C."/>
            <person name="Yang H."/>
            <person name="Wang S."/>
            <person name="Zhao J."/>
            <person name="Liu C."/>
            <person name="Gao L."/>
            <person name="Xia E."/>
            <person name="Lu Y."/>
            <person name="Tai Y."/>
            <person name="She G."/>
            <person name="Sun J."/>
            <person name="Cao H."/>
            <person name="Tong W."/>
            <person name="Gao Q."/>
            <person name="Li Y."/>
            <person name="Deng W."/>
            <person name="Jiang X."/>
            <person name="Wang W."/>
            <person name="Chen Q."/>
            <person name="Zhang S."/>
            <person name="Li H."/>
            <person name="Wu J."/>
            <person name="Wang P."/>
            <person name="Li P."/>
            <person name="Shi C."/>
            <person name="Zheng F."/>
            <person name="Jian J."/>
            <person name="Huang B."/>
            <person name="Shan D."/>
            <person name="Shi M."/>
            <person name="Fang C."/>
            <person name="Yue Y."/>
            <person name="Li F."/>
            <person name="Li D."/>
            <person name="Wei S."/>
            <person name="Han B."/>
            <person name="Jiang C."/>
            <person name="Yin Y."/>
            <person name="Xia T."/>
            <person name="Zhang Z."/>
            <person name="Bennetzen J.L."/>
            <person name="Zhao S."/>
            <person name="Wan X."/>
        </authorList>
    </citation>
    <scope>NUCLEOTIDE SEQUENCE [LARGE SCALE GENOMIC DNA]</scope>
    <source>
        <strain evidence="7">cv. Shuchazao</strain>
        <tissue evidence="6">Leaf</tissue>
    </source>
</reference>
<dbReference type="Gene3D" id="3.30.70.600">
    <property type="entry name" value="Ribosomal protein S10 domain"/>
    <property type="match status" value="1"/>
</dbReference>
<feature type="region of interest" description="Disordered" evidence="4">
    <location>
        <begin position="208"/>
        <end position="228"/>
    </location>
</feature>
<dbReference type="Proteomes" id="UP000306102">
    <property type="component" value="Unassembled WGS sequence"/>
</dbReference>
<name>A0A4V3WJ36_CAMSN</name>
<protein>
    <recommendedName>
        <fullName evidence="5">Small ribosomal subunit protein uS10 domain-containing protein</fullName>
    </recommendedName>
</protein>
<accession>A0A4V3WJ36</accession>
<sequence>MEVEASPLSESVLPKKKWKRVARQHMDPNTAHSPVMGTKRVLEEVVVNDGNLSDETWDVKAGKRLLGHSDRECDAKLSSADDTRVDVLQYGAWLRIDTFKSKGPHLTGPIDRGVGMRPPGGQGTPMRMIPEHVNQEEGAPQSVSPLCAPVVVVANRRRDRNAHGGETLIPVIDGIGKGNAVHVATISSSTISSPTSATFEFMNGREVTAEGGSGHQSQHSSLGLGGPKPTAIESGLVAQFSPLAPNLLMEVETSPLSESVLPKKKWKRVARQHMDPNTVHSPVTGTKRVLEEVVVNDGNLSDETWDVKAGKRLWQASTAWSGCKRENQWLFCFITFCYNSSTLPSSSSSSIFSAIAVKPKLSLLSLPSTYTPLKALKPSRSYTFRVFAAPEVLDSQETLDGPDSATTEVGGSVDPGSSPLSIGADAEKMALKQKIRIKLGSYWVRLIEDSCKQITDAARTTSAKTMGPVLLPIKKRIYCVLKSPHVHKDARFHFEIRTHQHLIDILYPTAQMIDSLMQLDLPTEVDVEVKL</sequence>
<evidence type="ECO:0000313" key="6">
    <source>
        <dbReference type="EMBL" id="THF95366.1"/>
    </source>
</evidence>
<evidence type="ECO:0000256" key="4">
    <source>
        <dbReference type="SAM" id="MobiDB-lite"/>
    </source>
</evidence>
<keyword evidence="7" id="KW-1185">Reference proteome</keyword>
<dbReference type="AlphaFoldDB" id="A0A4V3WJ36"/>
<dbReference type="STRING" id="542762.A0A4V3WJ36"/>
<dbReference type="GO" id="GO:0003735">
    <property type="term" value="F:structural constituent of ribosome"/>
    <property type="evidence" value="ECO:0007669"/>
    <property type="project" value="InterPro"/>
</dbReference>
<comment type="caution">
    <text evidence="6">The sequence shown here is derived from an EMBL/GenBank/DDBJ whole genome shotgun (WGS) entry which is preliminary data.</text>
</comment>
<evidence type="ECO:0000256" key="2">
    <source>
        <dbReference type="ARBA" id="ARBA00022980"/>
    </source>
</evidence>
<dbReference type="FunFam" id="3.30.70.600:FF:000003">
    <property type="entry name" value="30S ribosomal protein S10"/>
    <property type="match status" value="1"/>
</dbReference>
<dbReference type="PANTHER" id="PTHR11700">
    <property type="entry name" value="30S RIBOSOMAL PROTEIN S10 FAMILY MEMBER"/>
    <property type="match status" value="1"/>
</dbReference>
<evidence type="ECO:0000259" key="5">
    <source>
        <dbReference type="SMART" id="SM01403"/>
    </source>
</evidence>
<evidence type="ECO:0000313" key="7">
    <source>
        <dbReference type="Proteomes" id="UP000306102"/>
    </source>
</evidence>
<dbReference type="NCBIfam" id="TIGR01049">
    <property type="entry name" value="rpsJ_bact"/>
    <property type="match status" value="1"/>
</dbReference>
<dbReference type="PRINTS" id="PR00971">
    <property type="entry name" value="RIBOSOMALS10"/>
</dbReference>
<feature type="domain" description="Small ribosomal subunit protein uS10" evidence="5">
    <location>
        <begin position="436"/>
        <end position="530"/>
    </location>
</feature>
<dbReference type="GO" id="GO:1990904">
    <property type="term" value="C:ribonucleoprotein complex"/>
    <property type="evidence" value="ECO:0007669"/>
    <property type="project" value="UniProtKB-KW"/>
</dbReference>
<dbReference type="InterPro" id="IPR001848">
    <property type="entry name" value="Ribosomal_uS10"/>
</dbReference>
<dbReference type="InterPro" id="IPR027486">
    <property type="entry name" value="Ribosomal_uS10_dom"/>
</dbReference>
<dbReference type="SMART" id="SM01403">
    <property type="entry name" value="Ribosomal_S10"/>
    <property type="match status" value="1"/>
</dbReference>
<dbReference type="GO" id="GO:0005840">
    <property type="term" value="C:ribosome"/>
    <property type="evidence" value="ECO:0007669"/>
    <property type="project" value="UniProtKB-KW"/>
</dbReference>